<sequence length="61" mass="7034">DQKVSWHATPFEERLEKALSEDRLIAERKQLGTRPLRAVDLNEKDEHETSSHFESGLIMSA</sequence>
<gene>
    <name evidence="2" type="ORF">M8C21_004549</name>
</gene>
<feature type="compositionally biased region" description="Basic and acidic residues" evidence="1">
    <location>
        <begin position="40"/>
        <end position="51"/>
    </location>
</feature>
<keyword evidence="3" id="KW-1185">Reference proteome</keyword>
<feature type="non-terminal residue" evidence="2">
    <location>
        <position position="1"/>
    </location>
</feature>
<dbReference type="GO" id="GO:0007142">
    <property type="term" value="P:male meiosis II"/>
    <property type="evidence" value="ECO:0007669"/>
    <property type="project" value="InterPro"/>
</dbReference>
<dbReference type="PANTHER" id="PTHR33318">
    <property type="entry name" value="ASPARTYL/GLUTAMYL-TRNA(ASN/GLN) AMIDOTRANSFERASE SUBUNIT"/>
    <property type="match status" value="1"/>
</dbReference>
<dbReference type="InterPro" id="IPR039300">
    <property type="entry name" value="JASON"/>
</dbReference>
<reference evidence="2" key="1">
    <citation type="submission" date="2022-06" db="EMBL/GenBank/DDBJ databases">
        <title>Uncovering the hologenomic basis of an extraordinary plant invasion.</title>
        <authorList>
            <person name="Bieker V.C."/>
            <person name="Martin M.D."/>
            <person name="Gilbert T."/>
            <person name="Hodgins K."/>
            <person name="Battlay P."/>
            <person name="Petersen B."/>
            <person name="Wilson J."/>
        </authorList>
    </citation>
    <scope>NUCLEOTIDE SEQUENCE</scope>
    <source>
        <strain evidence="2">AA19_3_7</strain>
        <tissue evidence="2">Leaf</tissue>
    </source>
</reference>
<dbReference type="Proteomes" id="UP001206925">
    <property type="component" value="Unassembled WGS sequence"/>
</dbReference>
<proteinExistence type="predicted"/>
<organism evidence="2 3">
    <name type="scientific">Ambrosia artemisiifolia</name>
    <name type="common">Common ragweed</name>
    <dbReference type="NCBI Taxonomy" id="4212"/>
    <lineage>
        <taxon>Eukaryota</taxon>
        <taxon>Viridiplantae</taxon>
        <taxon>Streptophyta</taxon>
        <taxon>Embryophyta</taxon>
        <taxon>Tracheophyta</taxon>
        <taxon>Spermatophyta</taxon>
        <taxon>Magnoliopsida</taxon>
        <taxon>eudicotyledons</taxon>
        <taxon>Gunneridae</taxon>
        <taxon>Pentapetalae</taxon>
        <taxon>asterids</taxon>
        <taxon>campanulids</taxon>
        <taxon>Asterales</taxon>
        <taxon>Asteraceae</taxon>
        <taxon>Asteroideae</taxon>
        <taxon>Heliantheae alliance</taxon>
        <taxon>Heliantheae</taxon>
        <taxon>Ambrosia</taxon>
    </lineage>
</organism>
<name>A0AAD5BK50_AMBAR</name>
<dbReference type="PANTHER" id="PTHR33318:SF7">
    <property type="entry name" value="PROTEIN JASON"/>
    <property type="match status" value="1"/>
</dbReference>
<evidence type="ECO:0000313" key="2">
    <source>
        <dbReference type="EMBL" id="KAI7724672.1"/>
    </source>
</evidence>
<dbReference type="EMBL" id="JAMZMK010012171">
    <property type="protein sequence ID" value="KAI7724672.1"/>
    <property type="molecule type" value="Genomic_DNA"/>
</dbReference>
<evidence type="ECO:0000256" key="1">
    <source>
        <dbReference type="SAM" id="MobiDB-lite"/>
    </source>
</evidence>
<protein>
    <submittedName>
        <fullName evidence="2">Uncharacterized protein</fullName>
    </submittedName>
</protein>
<comment type="caution">
    <text evidence="2">The sequence shown here is derived from an EMBL/GenBank/DDBJ whole genome shotgun (WGS) entry which is preliminary data.</text>
</comment>
<evidence type="ECO:0000313" key="3">
    <source>
        <dbReference type="Proteomes" id="UP001206925"/>
    </source>
</evidence>
<dbReference type="AlphaFoldDB" id="A0AAD5BK50"/>
<feature type="region of interest" description="Disordered" evidence="1">
    <location>
        <begin position="37"/>
        <end position="61"/>
    </location>
</feature>
<accession>A0AAD5BK50</accession>